<protein>
    <submittedName>
        <fullName evidence="1">Uncharacterized protein</fullName>
    </submittedName>
</protein>
<reference evidence="1" key="1">
    <citation type="journal article" date="2021" name="Proc. Natl. Acad. Sci. U.S.A.">
        <title>A Catalog of Tens of Thousands of Viruses from Human Metagenomes Reveals Hidden Associations with Chronic Diseases.</title>
        <authorList>
            <person name="Tisza M.J."/>
            <person name="Buck C.B."/>
        </authorList>
    </citation>
    <scope>NUCLEOTIDE SEQUENCE</scope>
    <source>
        <strain evidence="1">Ctu2j3</strain>
    </source>
</reference>
<sequence length="136" mass="14018">MSTVVGTCQDCIVSVPPAPPASLRFRLNVVEGQNLVLKQVGTLSSIYPASGVGAIGQRLTPTTSMTLGPVQGLAIATTAPLTVEVTTPTAVNITFNVNTMLVLDDKYTAVVITNSAPVAANSPNADVSVYYAQPQS</sequence>
<evidence type="ECO:0000313" key="1">
    <source>
        <dbReference type="EMBL" id="DAF94154.1"/>
    </source>
</evidence>
<name>A0A8S5UIC3_9CAUD</name>
<dbReference type="EMBL" id="BK016090">
    <property type="protein sequence ID" value="DAF94154.1"/>
    <property type="molecule type" value="Genomic_DNA"/>
</dbReference>
<accession>A0A8S5UIC3</accession>
<organism evidence="1">
    <name type="scientific">Myoviridae sp. ctu2j3</name>
    <dbReference type="NCBI Taxonomy" id="2825197"/>
    <lineage>
        <taxon>Viruses</taxon>
        <taxon>Duplodnaviria</taxon>
        <taxon>Heunggongvirae</taxon>
        <taxon>Uroviricota</taxon>
        <taxon>Caudoviricetes</taxon>
    </lineage>
</organism>
<proteinExistence type="predicted"/>
<dbReference type="EMBL" id="BK016090">
    <property type="protein sequence ID" value="DAF94257.1"/>
    <property type="molecule type" value="Genomic_DNA"/>
</dbReference>